<sequence>MTDPQHPSRPVGRAHPVGRAPDVATLEVAVQDGIGTLTLSRPAQRNALTAVMLREIEEVLEHWEAEEAVRGIVLTGSGDKAFAAGADISEVARWTLHDGLAATMQRLNDRLEACPKPTLAALNGAALGGGLELAMSCDLRIAAEHASLGLPETGLGVLPGAGGTQRLSRLVGAGRALEMVLTGRALTAAQAEQYGLVTTVVPAAELLPTAHEIMAGVLRRGPLAIRLAKMIIGPGGDTDQRTGLLLEQLAQTLLYTTQDKAEGTAAFLGKRPPDFEGR</sequence>
<name>C7MHC6_BRAFD</name>
<keyword evidence="3 8" id="KW-0456">Lyase</keyword>
<dbReference type="EC" id="4.2.1.17" evidence="2"/>
<dbReference type="InterPro" id="IPR029045">
    <property type="entry name" value="ClpP/crotonase-like_dom_sf"/>
</dbReference>
<dbReference type="CDD" id="cd06558">
    <property type="entry name" value="crotonase-like"/>
    <property type="match status" value="1"/>
</dbReference>
<evidence type="ECO:0000313" key="9">
    <source>
        <dbReference type="Proteomes" id="UP000001919"/>
    </source>
</evidence>
<dbReference type="InterPro" id="IPR001753">
    <property type="entry name" value="Enoyl-CoA_hydra/iso"/>
</dbReference>
<evidence type="ECO:0000256" key="3">
    <source>
        <dbReference type="ARBA" id="ARBA00023239"/>
    </source>
</evidence>
<evidence type="ECO:0000256" key="5">
    <source>
        <dbReference type="ARBA" id="ARBA00023717"/>
    </source>
</evidence>
<proteinExistence type="inferred from homology"/>
<dbReference type="OrthoDB" id="9790967at2"/>
<dbReference type="Gene3D" id="1.10.12.10">
    <property type="entry name" value="Lyase 2-enoyl-coa Hydratase, Chain A, domain 2"/>
    <property type="match status" value="1"/>
</dbReference>
<dbReference type="eggNOG" id="COG1024">
    <property type="taxonomic scope" value="Bacteria"/>
</dbReference>
<dbReference type="Proteomes" id="UP000001919">
    <property type="component" value="Chromosome"/>
</dbReference>
<dbReference type="STRING" id="446465.Bfae_04650"/>
<accession>C7MHC6</accession>
<feature type="region of interest" description="Disordered" evidence="7">
    <location>
        <begin position="1"/>
        <end position="20"/>
    </location>
</feature>
<dbReference type="HOGENOM" id="CLU_009834_7_6_11"/>
<dbReference type="PROSITE" id="PS00166">
    <property type="entry name" value="ENOYL_COA_HYDRATASE"/>
    <property type="match status" value="1"/>
</dbReference>
<evidence type="ECO:0000256" key="6">
    <source>
        <dbReference type="RuleBase" id="RU003707"/>
    </source>
</evidence>
<dbReference type="PATRIC" id="fig|446465.5.peg.459"/>
<comment type="catalytic activity">
    <reaction evidence="4">
        <text>a (3S)-3-hydroxyacyl-CoA = a (2E)-enoyl-CoA + H2O</text>
        <dbReference type="Rhea" id="RHEA:16105"/>
        <dbReference type="ChEBI" id="CHEBI:15377"/>
        <dbReference type="ChEBI" id="CHEBI:57318"/>
        <dbReference type="ChEBI" id="CHEBI:58856"/>
        <dbReference type="EC" id="4.2.1.17"/>
    </reaction>
</comment>
<dbReference type="InterPro" id="IPR018376">
    <property type="entry name" value="Enoyl-CoA_hyd/isom_CS"/>
</dbReference>
<protein>
    <recommendedName>
        <fullName evidence="2">enoyl-CoA hydratase</fullName>
        <ecNumber evidence="2">4.2.1.17</ecNumber>
    </recommendedName>
</protein>
<dbReference type="PANTHER" id="PTHR11941">
    <property type="entry name" value="ENOYL-COA HYDRATASE-RELATED"/>
    <property type="match status" value="1"/>
</dbReference>
<dbReference type="KEGG" id="bfa:Bfae_04650"/>
<comment type="catalytic activity">
    <reaction evidence="5">
        <text>a 4-saturated-(3S)-3-hydroxyacyl-CoA = a (3E)-enoyl-CoA + H2O</text>
        <dbReference type="Rhea" id="RHEA:20724"/>
        <dbReference type="ChEBI" id="CHEBI:15377"/>
        <dbReference type="ChEBI" id="CHEBI:58521"/>
        <dbReference type="ChEBI" id="CHEBI:137480"/>
        <dbReference type="EC" id="4.2.1.17"/>
    </reaction>
</comment>
<organism evidence="8 9">
    <name type="scientific">Brachybacterium faecium (strain ATCC 43885 / DSM 4810 / JCM 11609 / LMG 19847 / NBRC 14762 / NCIMB 9860 / 6-10)</name>
    <dbReference type="NCBI Taxonomy" id="446465"/>
    <lineage>
        <taxon>Bacteria</taxon>
        <taxon>Bacillati</taxon>
        <taxon>Actinomycetota</taxon>
        <taxon>Actinomycetes</taxon>
        <taxon>Micrococcales</taxon>
        <taxon>Dermabacteraceae</taxon>
        <taxon>Brachybacterium</taxon>
    </lineage>
</organism>
<evidence type="ECO:0000256" key="2">
    <source>
        <dbReference type="ARBA" id="ARBA00012076"/>
    </source>
</evidence>
<dbReference type="EMBL" id="CP001643">
    <property type="protein sequence ID" value="ACU84335.1"/>
    <property type="molecule type" value="Genomic_DNA"/>
</dbReference>
<dbReference type="SUPFAM" id="SSF52096">
    <property type="entry name" value="ClpP/crotonase"/>
    <property type="match status" value="1"/>
</dbReference>
<dbReference type="GO" id="GO:0018812">
    <property type="term" value="F:3-hydroxyacyl-CoA dehydratase activity"/>
    <property type="evidence" value="ECO:0007669"/>
    <property type="project" value="RHEA"/>
</dbReference>
<dbReference type="InterPro" id="IPR014748">
    <property type="entry name" value="Enoyl-CoA_hydra_C"/>
</dbReference>
<evidence type="ECO:0000256" key="1">
    <source>
        <dbReference type="ARBA" id="ARBA00005254"/>
    </source>
</evidence>
<gene>
    <name evidence="8" type="ordered locus">Bfae_04650</name>
</gene>
<dbReference type="PANTHER" id="PTHR11941:SF54">
    <property type="entry name" value="ENOYL-COA HYDRATASE, MITOCHONDRIAL"/>
    <property type="match status" value="1"/>
</dbReference>
<dbReference type="Pfam" id="PF00378">
    <property type="entry name" value="ECH_1"/>
    <property type="match status" value="1"/>
</dbReference>
<dbReference type="AlphaFoldDB" id="C7MHC6"/>
<evidence type="ECO:0000313" key="8">
    <source>
        <dbReference type="EMBL" id="ACU84335.1"/>
    </source>
</evidence>
<dbReference type="Gene3D" id="3.90.226.10">
    <property type="entry name" value="2-enoyl-CoA Hydratase, Chain A, domain 1"/>
    <property type="match status" value="1"/>
</dbReference>
<evidence type="ECO:0000256" key="4">
    <source>
        <dbReference type="ARBA" id="ARBA00023709"/>
    </source>
</evidence>
<evidence type="ECO:0000256" key="7">
    <source>
        <dbReference type="SAM" id="MobiDB-lite"/>
    </source>
</evidence>
<dbReference type="GO" id="GO:0006635">
    <property type="term" value="P:fatty acid beta-oxidation"/>
    <property type="evidence" value="ECO:0007669"/>
    <property type="project" value="TreeGrafter"/>
</dbReference>
<comment type="similarity">
    <text evidence="1 6">Belongs to the enoyl-CoA hydratase/isomerase family.</text>
</comment>
<keyword evidence="9" id="KW-1185">Reference proteome</keyword>
<reference evidence="8 9" key="1">
    <citation type="journal article" date="2009" name="Stand. Genomic Sci.">
        <title>Complete genome sequence of Brachybacterium faecium type strain (Schefferle 6-10).</title>
        <authorList>
            <person name="Lapidus A."/>
            <person name="Pukall R."/>
            <person name="Labuttii K."/>
            <person name="Copeland A."/>
            <person name="Del Rio T.G."/>
            <person name="Nolan M."/>
            <person name="Chen F."/>
            <person name="Lucas S."/>
            <person name="Tice H."/>
            <person name="Cheng J.F."/>
            <person name="Bruce D."/>
            <person name="Goodwin L."/>
            <person name="Pitluck S."/>
            <person name="Rohde M."/>
            <person name="Goker M."/>
            <person name="Pati A."/>
            <person name="Ivanova N."/>
            <person name="Mavrommatis K."/>
            <person name="Chen A."/>
            <person name="Palaniappan K."/>
            <person name="D'haeseleer P."/>
            <person name="Chain P."/>
            <person name="Bristow J."/>
            <person name="Eisen J.A."/>
            <person name="Markowitz V."/>
            <person name="Hugenholtz P."/>
            <person name="Kyrpides N.C."/>
            <person name="Klenk H.P."/>
        </authorList>
    </citation>
    <scope>NUCLEOTIDE SEQUENCE [LARGE SCALE GENOMIC DNA]</scope>
    <source>
        <strain evidence="9">ATCC 43885 / DSM 4810 / JCM 11609 / LMG 19847 / NBRC 14762 / NCIMB 9860 / 6-10</strain>
    </source>
</reference>
<dbReference type="FunFam" id="3.90.226.10:FF:000009">
    <property type="entry name" value="Carnitinyl-CoA dehydratase"/>
    <property type="match status" value="1"/>
</dbReference>